<dbReference type="InterPro" id="IPR038694">
    <property type="entry name" value="DUF427_sf"/>
</dbReference>
<evidence type="ECO:0000313" key="2">
    <source>
        <dbReference type="EMBL" id="CAE07911.1"/>
    </source>
</evidence>
<dbReference type="RefSeq" id="WP_011128260.1">
    <property type="nucleotide sequence ID" value="NC_005070.1"/>
</dbReference>
<proteinExistence type="predicted"/>
<dbReference type="Gene3D" id="2.170.150.40">
    <property type="entry name" value="Domain of unknown function (DUF427)"/>
    <property type="match status" value="1"/>
</dbReference>
<dbReference type="PANTHER" id="PTHR34310:SF5">
    <property type="entry name" value="DUF427 DOMAIN PROTEIN (AFU_ORTHOLOGUE AFUA_3G02220)"/>
    <property type="match status" value="1"/>
</dbReference>
<keyword evidence="3" id="KW-1185">Reference proteome</keyword>
<dbReference type="InterPro" id="IPR007361">
    <property type="entry name" value="DUF427"/>
</dbReference>
<evidence type="ECO:0000259" key="1">
    <source>
        <dbReference type="Pfam" id="PF04248"/>
    </source>
</evidence>
<dbReference type="EMBL" id="BX569692">
    <property type="protein sequence ID" value="CAE07911.1"/>
    <property type="molecule type" value="Genomic_DNA"/>
</dbReference>
<dbReference type="STRING" id="84588.SYNW1396"/>
<dbReference type="eggNOG" id="COG2343">
    <property type="taxonomic scope" value="Bacteria"/>
</dbReference>
<reference evidence="2 3" key="1">
    <citation type="journal article" date="2003" name="Nature">
        <title>The genome of a motile marine Synechococcus.</title>
        <authorList>
            <person name="Palenik B."/>
            <person name="Brahamsha B."/>
            <person name="Larimer F."/>
            <person name="Land M."/>
            <person name="Hauser L."/>
            <person name="Chain P."/>
            <person name="Lamerdin J."/>
            <person name="Regala W."/>
            <person name="Allen E.A."/>
            <person name="McCarren J."/>
            <person name="Paulsen I."/>
            <person name="Dufresne A."/>
            <person name="Partensky F."/>
            <person name="Webb E."/>
            <person name="Waterbury J."/>
        </authorList>
    </citation>
    <scope>NUCLEOTIDE SEQUENCE [LARGE SCALE GENOMIC DNA]</scope>
    <source>
        <strain evidence="2 3">WH8102</strain>
    </source>
</reference>
<dbReference type="KEGG" id="syw:SYNW1396"/>
<organism evidence="2 3">
    <name type="scientific">Parasynechococcus marenigrum (strain WH8102)</name>
    <dbReference type="NCBI Taxonomy" id="84588"/>
    <lineage>
        <taxon>Bacteria</taxon>
        <taxon>Bacillati</taxon>
        <taxon>Cyanobacteriota</taxon>
        <taxon>Cyanophyceae</taxon>
        <taxon>Synechococcales</taxon>
        <taxon>Prochlorococcaceae</taxon>
        <taxon>Parasynechococcus</taxon>
        <taxon>Parasynechococcus marenigrum</taxon>
    </lineage>
</organism>
<evidence type="ECO:0000313" key="3">
    <source>
        <dbReference type="Proteomes" id="UP000001422"/>
    </source>
</evidence>
<feature type="domain" description="DUF427" evidence="1">
    <location>
        <begin position="1"/>
        <end position="87"/>
    </location>
</feature>
<gene>
    <name evidence="2" type="ordered locus">SYNW1396</name>
</gene>
<dbReference type="HOGENOM" id="CLU_126578_1_2_3"/>
<sequence>MQAIFNGTVLADSDDIVMVDGNPYFPRSAMAEGLFRASDHTTVCGWKGTARYWDVVVGDQVIRNAVWAYDTPKPDAESIRERFAFYRGKGVELQ</sequence>
<protein>
    <recommendedName>
        <fullName evidence="1">DUF427 domain-containing protein</fullName>
    </recommendedName>
</protein>
<dbReference type="PANTHER" id="PTHR34310">
    <property type="entry name" value="DUF427 DOMAIN PROTEIN (AFU_ORTHOLOGUE AFUA_3G02220)"/>
    <property type="match status" value="1"/>
</dbReference>
<name>Q7U6E2_PARMW</name>
<accession>Q7U6E2</accession>
<dbReference type="Proteomes" id="UP000001422">
    <property type="component" value="Chromosome"/>
</dbReference>
<dbReference type="AlphaFoldDB" id="Q7U6E2"/>
<dbReference type="Pfam" id="PF04248">
    <property type="entry name" value="NTP_transf_9"/>
    <property type="match status" value="1"/>
</dbReference>